<reference evidence="9 10" key="1">
    <citation type="journal article" date="2020" name="Nature">
        <title>Six reference-quality genomes reveal evolution of bat adaptations.</title>
        <authorList>
            <person name="Jebb D."/>
            <person name="Huang Z."/>
            <person name="Pippel M."/>
            <person name="Hughes G.M."/>
            <person name="Lavrichenko K."/>
            <person name="Devanna P."/>
            <person name="Winkler S."/>
            <person name="Jermiin L.S."/>
            <person name="Skirmuntt E.C."/>
            <person name="Katzourakis A."/>
            <person name="Burkitt-Gray L."/>
            <person name="Ray D.A."/>
            <person name="Sullivan K.A.M."/>
            <person name="Roscito J.G."/>
            <person name="Kirilenko B.M."/>
            <person name="Davalos L.M."/>
            <person name="Corthals A.P."/>
            <person name="Power M.L."/>
            <person name="Jones G."/>
            <person name="Ransome R.D."/>
            <person name="Dechmann D.K.N."/>
            <person name="Locatelli A.G."/>
            <person name="Puechmaille S.J."/>
            <person name="Fedrigo O."/>
            <person name="Jarvis E.D."/>
            <person name="Hiller M."/>
            <person name="Vernes S.C."/>
            <person name="Myers E.W."/>
            <person name="Teeling E.C."/>
        </authorList>
    </citation>
    <scope>NUCLEOTIDE SEQUENCE [LARGE SCALE GENOMIC DNA]</scope>
    <source>
        <strain evidence="9">MMolMol1</strain>
        <tissue evidence="9">Muscle</tissue>
    </source>
</reference>
<evidence type="ECO:0000256" key="6">
    <source>
        <dbReference type="SAM" id="MobiDB-lite"/>
    </source>
</evidence>
<evidence type="ECO:0000313" key="9">
    <source>
        <dbReference type="EMBL" id="KAF6426450.1"/>
    </source>
</evidence>
<evidence type="ECO:0000256" key="4">
    <source>
        <dbReference type="ARBA" id="ARBA00022833"/>
    </source>
</evidence>
<evidence type="ECO:0000313" key="10">
    <source>
        <dbReference type="Proteomes" id="UP000550707"/>
    </source>
</evidence>
<feature type="compositionally biased region" description="Polar residues" evidence="6">
    <location>
        <begin position="66"/>
        <end position="79"/>
    </location>
</feature>
<gene>
    <name evidence="9" type="ORF">HJG59_009154</name>
</gene>
<dbReference type="SUPFAM" id="SSF109640">
    <property type="entry name" value="KRAB domain (Kruppel-associated box)"/>
    <property type="match status" value="1"/>
</dbReference>
<organism evidence="9 10">
    <name type="scientific">Molossus molossus</name>
    <name type="common">Pallas' mastiff bat</name>
    <name type="synonym">Vespertilio molossus</name>
    <dbReference type="NCBI Taxonomy" id="27622"/>
    <lineage>
        <taxon>Eukaryota</taxon>
        <taxon>Metazoa</taxon>
        <taxon>Chordata</taxon>
        <taxon>Craniata</taxon>
        <taxon>Vertebrata</taxon>
        <taxon>Euteleostomi</taxon>
        <taxon>Mammalia</taxon>
        <taxon>Eutheria</taxon>
        <taxon>Laurasiatheria</taxon>
        <taxon>Chiroptera</taxon>
        <taxon>Yangochiroptera</taxon>
        <taxon>Molossidae</taxon>
        <taxon>Molossus</taxon>
    </lineage>
</organism>
<keyword evidence="4" id="KW-0862">Zinc</keyword>
<evidence type="ECO:0000256" key="5">
    <source>
        <dbReference type="PROSITE-ProRule" id="PRU00042"/>
    </source>
</evidence>
<keyword evidence="2" id="KW-0677">Repeat</keyword>
<keyword evidence="1" id="KW-0479">Metal-binding</keyword>
<dbReference type="PROSITE" id="PS50805">
    <property type="entry name" value="KRAB"/>
    <property type="match status" value="1"/>
</dbReference>
<dbReference type="EMBL" id="JACASF010000016">
    <property type="protein sequence ID" value="KAF6426450.1"/>
    <property type="molecule type" value="Genomic_DNA"/>
</dbReference>
<dbReference type="PROSITE" id="PS50157">
    <property type="entry name" value="ZINC_FINGER_C2H2_2"/>
    <property type="match status" value="1"/>
</dbReference>
<dbReference type="Pfam" id="PF01352">
    <property type="entry name" value="KRAB"/>
    <property type="match status" value="1"/>
</dbReference>
<evidence type="ECO:0000256" key="1">
    <source>
        <dbReference type="ARBA" id="ARBA00022723"/>
    </source>
</evidence>
<dbReference type="Proteomes" id="UP000550707">
    <property type="component" value="Unassembled WGS sequence"/>
</dbReference>
<dbReference type="InterPro" id="IPR036051">
    <property type="entry name" value="KRAB_dom_sf"/>
</dbReference>
<dbReference type="PANTHER" id="PTHR23232">
    <property type="entry name" value="KRAB DOMAIN C2H2 ZINC FINGER"/>
    <property type="match status" value="1"/>
</dbReference>
<sequence length="192" mass="20738">MAAAALMHQAAGCVTFEDVFVHFSREEWGLLDEAQRRLYRDVMLESFALVSSLDCWRDANQEAPPSEQSASAEVSQVGTSEPGPFIQKAHPCEVCGTLLEDVLPLAEHQRSKPTQKAYTCDPCERGLLCGAKCAQDQKQHDGENPVSGDDGGASSVKSCAVHTLGTLFPCREDGMDLLDSSGLFQHQTTHGG</sequence>
<evidence type="ECO:0000259" key="8">
    <source>
        <dbReference type="PROSITE" id="PS50805"/>
    </source>
</evidence>
<feature type="domain" description="C2H2-type" evidence="7">
    <location>
        <begin position="118"/>
        <end position="145"/>
    </location>
</feature>
<accession>A0A7J8DTN0</accession>
<proteinExistence type="predicted"/>
<dbReference type="AlphaFoldDB" id="A0A7J8DTN0"/>
<dbReference type="SMART" id="SM00349">
    <property type="entry name" value="KRAB"/>
    <property type="match status" value="1"/>
</dbReference>
<dbReference type="Gene3D" id="6.10.140.140">
    <property type="match status" value="1"/>
</dbReference>
<evidence type="ECO:0000256" key="2">
    <source>
        <dbReference type="ARBA" id="ARBA00022737"/>
    </source>
</evidence>
<evidence type="ECO:0000256" key="3">
    <source>
        <dbReference type="ARBA" id="ARBA00022771"/>
    </source>
</evidence>
<evidence type="ECO:0000259" key="7">
    <source>
        <dbReference type="PROSITE" id="PS50157"/>
    </source>
</evidence>
<feature type="region of interest" description="Disordered" evidence="6">
    <location>
        <begin position="60"/>
        <end position="80"/>
    </location>
</feature>
<dbReference type="InterPro" id="IPR050169">
    <property type="entry name" value="Krueppel_C2H2_ZnF"/>
</dbReference>
<feature type="domain" description="KRAB" evidence="8">
    <location>
        <begin position="14"/>
        <end position="91"/>
    </location>
</feature>
<keyword evidence="3 5" id="KW-0863">Zinc-finger</keyword>
<dbReference type="PANTHER" id="PTHR23232:SF133">
    <property type="entry name" value="RIKEN CDNA 1700020N01 GENE"/>
    <property type="match status" value="1"/>
</dbReference>
<dbReference type="SUPFAM" id="SSF57667">
    <property type="entry name" value="beta-beta-alpha zinc fingers"/>
    <property type="match status" value="1"/>
</dbReference>
<dbReference type="InterPro" id="IPR013087">
    <property type="entry name" value="Znf_C2H2_type"/>
</dbReference>
<keyword evidence="10" id="KW-1185">Reference proteome</keyword>
<protein>
    <submittedName>
        <fullName evidence="9">Uncharacterized protein</fullName>
    </submittedName>
</protein>
<dbReference type="GO" id="GO:0006355">
    <property type="term" value="P:regulation of DNA-templated transcription"/>
    <property type="evidence" value="ECO:0007669"/>
    <property type="project" value="InterPro"/>
</dbReference>
<comment type="caution">
    <text evidence="9">The sequence shown here is derived from an EMBL/GenBank/DDBJ whole genome shotgun (WGS) entry which is preliminary data.</text>
</comment>
<dbReference type="CDD" id="cd07765">
    <property type="entry name" value="KRAB_A-box"/>
    <property type="match status" value="1"/>
</dbReference>
<dbReference type="GO" id="GO:0008270">
    <property type="term" value="F:zinc ion binding"/>
    <property type="evidence" value="ECO:0007669"/>
    <property type="project" value="UniProtKB-KW"/>
</dbReference>
<dbReference type="InterPro" id="IPR001909">
    <property type="entry name" value="KRAB"/>
</dbReference>
<dbReference type="InterPro" id="IPR036236">
    <property type="entry name" value="Znf_C2H2_sf"/>
</dbReference>
<name>A0A7J8DTN0_MOLMO</name>
<dbReference type="InParanoid" id="A0A7J8DTN0"/>